<feature type="coiled-coil region" evidence="1">
    <location>
        <begin position="70"/>
        <end position="97"/>
    </location>
</feature>
<proteinExistence type="predicted"/>
<reference evidence="2 3" key="1">
    <citation type="journal article" date="2020" name="ISME J.">
        <title>Comparative genomics reveals insights into cyanobacterial evolution and habitat adaptation.</title>
        <authorList>
            <person name="Chen M.Y."/>
            <person name="Teng W.K."/>
            <person name="Zhao L."/>
            <person name="Hu C.X."/>
            <person name="Zhou Y.K."/>
            <person name="Han B.P."/>
            <person name="Song L.R."/>
            <person name="Shu W.S."/>
        </authorList>
    </citation>
    <scope>NUCLEOTIDE SEQUENCE [LARGE SCALE GENOMIC DNA]</scope>
    <source>
        <strain evidence="2 3">FACHB-159</strain>
    </source>
</reference>
<name>A0ABR8KJQ5_9NOSO</name>
<evidence type="ECO:0000313" key="2">
    <source>
        <dbReference type="EMBL" id="MBD2739805.1"/>
    </source>
</evidence>
<evidence type="ECO:0000256" key="1">
    <source>
        <dbReference type="SAM" id="Coils"/>
    </source>
</evidence>
<evidence type="ECO:0000313" key="3">
    <source>
        <dbReference type="Proteomes" id="UP000637383"/>
    </source>
</evidence>
<organism evidence="2 3">
    <name type="scientific">Nostoc paludosum FACHB-159</name>
    <dbReference type="NCBI Taxonomy" id="2692908"/>
    <lineage>
        <taxon>Bacteria</taxon>
        <taxon>Bacillati</taxon>
        <taxon>Cyanobacteriota</taxon>
        <taxon>Cyanophyceae</taxon>
        <taxon>Nostocales</taxon>
        <taxon>Nostocaceae</taxon>
        <taxon>Nostoc</taxon>
    </lineage>
</organism>
<dbReference type="Proteomes" id="UP000637383">
    <property type="component" value="Unassembled WGS sequence"/>
</dbReference>
<keyword evidence="1" id="KW-0175">Coiled coil</keyword>
<dbReference type="EMBL" id="JACJTU010000119">
    <property type="protein sequence ID" value="MBD2739805.1"/>
    <property type="molecule type" value="Genomic_DNA"/>
</dbReference>
<sequence>MKRDIQGKFALKNDDYREVRSLRLTDDTWKKLGIASECLGLTRADYLEKIINNELSPCNTWRDSELLPCITRYEEELERLKAQGKNLQKENSAQKEHSAVTFVHDIVDFEAIRDRILFELKLGRQASGYKTAQKALDKMIVELKFLVDSL</sequence>
<accession>A0ABR8KJQ5</accession>
<comment type="caution">
    <text evidence="2">The sequence shown here is derived from an EMBL/GenBank/DDBJ whole genome shotgun (WGS) entry which is preliminary data.</text>
</comment>
<keyword evidence="3" id="KW-1185">Reference proteome</keyword>
<gene>
    <name evidence="2" type="ORF">H6H03_39220</name>
</gene>
<protein>
    <submittedName>
        <fullName evidence="2">Uncharacterized protein</fullName>
    </submittedName>
</protein>